<dbReference type="InterPro" id="IPR011110">
    <property type="entry name" value="Reg_prop"/>
</dbReference>
<sequence length="75" mass="8658">MDRAGDIWFPIENAGLYRFNGKTFQNYGEAEGLTTNAVQDTYQDRDGRLWFGGWRGLFRLTGETIVPVTRNGPWR</sequence>
<gene>
    <name evidence="1" type="ORF">C7S18_15780</name>
</gene>
<evidence type="ECO:0000313" key="1">
    <source>
        <dbReference type="EMBL" id="AVP98555.1"/>
    </source>
</evidence>
<dbReference type="Proteomes" id="UP000241074">
    <property type="component" value="Chromosome"/>
</dbReference>
<organism evidence="1 2">
    <name type="scientific">Ahniella affigens</name>
    <dbReference type="NCBI Taxonomy" id="2021234"/>
    <lineage>
        <taxon>Bacteria</taxon>
        <taxon>Pseudomonadati</taxon>
        <taxon>Pseudomonadota</taxon>
        <taxon>Gammaproteobacteria</taxon>
        <taxon>Lysobacterales</taxon>
        <taxon>Rhodanobacteraceae</taxon>
        <taxon>Ahniella</taxon>
    </lineage>
</organism>
<protein>
    <submittedName>
        <fullName evidence="1">Uncharacterized protein</fullName>
    </submittedName>
</protein>
<dbReference type="InterPro" id="IPR015943">
    <property type="entry name" value="WD40/YVTN_repeat-like_dom_sf"/>
</dbReference>
<dbReference type="EMBL" id="CP027860">
    <property type="protein sequence ID" value="AVP98555.1"/>
    <property type="molecule type" value="Genomic_DNA"/>
</dbReference>
<dbReference type="SUPFAM" id="SSF63829">
    <property type="entry name" value="Calcium-dependent phosphotriesterase"/>
    <property type="match status" value="1"/>
</dbReference>
<dbReference type="RefSeq" id="WP_106892476.1">
    <property type="nucleotide sequence ID" value="NZ_CP027860.1"/>
</dbReference>
<proteinExistence type="predicted"/>
<keyword evidence="2" id="KW-1185">Reference proteome</keyword>
<dbReference type="OrthoDB" id="8596007at2"/>
<evidence type="ECO:0000313" key="2">
    <source>
        <dbReference type="Proteomes" id="UP000241074"/>
    </source>
</evidence>
<dbReference type="KEGG" id="xba:C7S18_15780"/>
<dbReference type="AlphaFoldDB" id="A0A2P1PUN1"/>
<dbReference type="Pfam" id="PF07494">
    <property type="entry name" value="Reg_prop"/>
    <property type="match status" value="1"/>
</dbReference>
<reference evidence="1 2" key="2">
    <citation type="submission" date="2018-03" db="EMBL/GenBank/DDBJ databases">
        <authorList>
            <person name="Keele B.F."/>
        </authorList>
    </citation>
    <scope>NUCLEOTIDE SEQUENCE [LARGE SCALE GENOMIC DNA]</scope>
    <source>
        <strain evidence="1 2">D13</strain>
    </source>
</reference>
<name>A0A2P1PUN1_9GAMM</name>
<dbReference type="Gene3D" id="2.130.10.10">
    <property type="entry name" value="YVTN repeat-like/Quinoprotein amine dehydrogenase"/>
    <property type="match status" value="1"/>
</dbReference>
<reference evidence="1 2" key="1">
    <citation type="submission" date="2018-03" db="EMBL/GenBank/DDBJ databases">
        <title>Ahniella affigens gen. nov., sp. nov., a gammaproteobacterium isolated from sandy soil near a stream.</title>
        <authorList>
            <person name="Ko Y."/>
            <person name="Kim J.-H."/>
        </authorList>
    </citation>
    <scope>NUCLEOTIDE SEQUENCE [LARGE SCALE GENOMIC DNA]</scope>
    <source>
        <strain evidence="1 2">D13</strain>
    </source>
</reference>
<accession>A0A2P1PUN1</accession>